<evidence type="ECO:0000256" key="1">
    <source>
        <dbReference type="SAM" id="MobiDB-lite"/>
    </source>
</evidence>
<feature type="region of interest" description="Disordered" evidence="1">
    <location>
        <begin position="466"/>
        <end position="624"/>
    </location>
</feature>
<feature type="compositionally biased region" description="Polar residues" evidence="1">
    <location>
        <begin position="529"/>
        <end position="538"/>
    </location>
</feature>
<feature type="compositionally biased region" description="Polar residues" evidence="1">
    <location>
        <begin position="163"/>
        <end position="205"/>
    </location>
</feature>
<feature type="compositionally biased region" description="Polar residues" evidence="1">
    <location>
        <begin position="87"/>
        <end position="119"/>
    </location>
</feature>
<accession>A0A6A6ZI72</accession>
<feature type="compositionally biased region" description="Polar residues" evidence="1">
    <location>
        <begin position="47"/>
        <end position="59"/>
    </location>
</feature>
<dbReference type="AlphaFoldDB" id="A0A6A6ZI72"/>
<reference evidence="2" key="1">
    <citation type="journal article" date="2020" name="Stud. Mycol.">
        <title>101 Dothideomycetes genomes: a test case for predicting lifestyles and emergence of pathogens.</title>
        <authorList>
            <person name="Haridas S."/>
            <person name="Albert R."/>
            <person name="Binder M."/>
            <person name="Bloem J."/>
            <person name="Labutti K."/>
            <person name="Salamov A."/>
            <person name="Andreopoulos B."/>
            <person name="Baker S."/>
            <person name="Barry K."/>
            <person name="Bills G."/>
            <person name="Bluhm B."/>
            <person name="Cannon C."/>
            <person name="Castanera R."/>
            <person name="Culley D."/>
            <person name="Daum C."/>
            <person name="Ezra D."/>
            <person name="Gonzalez J."/>
            <person name="Henrissat B."/>
            <person name="Kuo A."/>
            <person name="Liang C."/>
            <person name="Lipzen A."/>
            <person name="Lutzoni F."/>
            <person name="Magnuson J."/>
            <person name="Mondo S."/>
            <person name="Nolan M."/>
            <person name="Ohm R."/>
            <person name="Pangilinan J."/>
            <person name="Park H.-J."/>
            <person name="Ramirez L."/>
            <person name="Alfaro M."/>
            <person name="Sun H."/>
            <person name="Tritt A."/>
            <person name="Yoshinaga Y."/>
            <person name="Zwiers L.-H."/>
            <person name="Turgeon B."/>
            <person name="Goodwin S."/>
            <person name="Spatafora J."/>
            <person name="Crous P."/>
            <person name="Grigoriev I."/>
        </authorList>
    </citation>
    <scope>NUCLEOTIDE SEQUENCE</scope>
    <source>
        <strain evidence="2">CBS 113818</strain>
    </source>
</reference>
<feature type="region of interest" description="Disordered" evidence="1">
    <location>
        <begin position="316"/>
        <end position="339"/>
    </location>
</feature>
<dbReference type="EMBL" id="MU006240">
    <property type="protein sequence ID" value="KAF2820666.1"/>
    <property type="molecule type" value="Genomic_DNA"/>
</dbReference>
<protein>
    <submittedName>
        <fullName evidence="2">Uncharacterized protein</fullName>
    </submittedName>
</protein>
<feature type="region of interest" description="Disordered" evidence="1">
    <location>
        <begin position="163"/>
        <end position="212"/>
    </location>
</feature>
<evidence type="ECO:0000313" key="2">
    <source>
        <dbReference type="EMBL" id="KAF2820666.1"/>
    </source>
</evidence>
<feature type="compositionally biased region" description="Pro residues" evidence="1">
    <location>
        <begin position="1"/>
        <end position="17"/>
    </location>
</feature>
<feature type="compositionally biased region" description="Polar residues" evidence="1">
    <location>
        <begin position="132"/>
        <end position="150"/>
    </location>
</feature>
<feature type="region of interest" description="Disordered" evidence="1">
    <location>
        <begin position="1"/>
        <end position="150"/>
    </location>
</feature>
<dbReference type="OrthoDB" id="3678410at2759"/>
<feature type="compositionally biased region" description="Polar residues" evidence="1">
    <location>
        <begin position="466"/>
        <end position="489"/>
    </location>
</feature>
<proteinExistence type="predicted"/>
<dbReference type="Proteomes" id="UP000799424">
    <property type="component" value="Unassembled WGS sequence"/>
</dbReference>
<gene>
    <name evidence="2" type="ORF">CC86DRAFT_116420</name>
</gene>
<evidence type="ECO:0000313" key="3">
    <source>
        <dbReference type="Proteomes" id="UP000799424"/>
    </source>
</evidence>
<keyword evidence="3" id="KW-1185">Reference proteome</keyword>
<feature type="compositionally biased region" description="Polar residues" evidence="1">
    <location>
        <begin position="502"/>
        <end position="521"/>
    </location>
</feature>
<feature type="compositionally biased region" description="Polar residues" evidence="1">
    <location>
        <begin position="591"/>
        <end position="613"/>
    </location>
</feature>
<sequence>MSLPPDPPRNYALPPPRTPRRRLSIRQAWHTWKTPKKQARTPAPMDNQKQSPILQTLMPNSEEPVSLRDPQEVDVTTTPHQPELSPGPTSERSAGQIQNPPANRQNENANVVTSVQRQPELSPHPSTEHSADQIQTPPANGQNGEQQDVQGSANDVISVQHQTDLSPHPSTENSANQIQSPSANDSSGEQQDGQCSAAPTQTPRSNHARTTDFRVDFTDDMVQILSTEIYNETIHEVNLSLLTYWICESLQNYEIAKTHIRELGTDQGYRPERLLNRFLRQLLHDVREVRPEEAKSPVIRLPDSHRKMRQRVVTDPAPLASPSGQFPPDTPDRPQPLSLRSRNSMMAHTTPTPALRRVSPADSTSSAAMRIAMAPIAFPIESEILVQLATRPLLPSPFDSAIAVNTEAGADDVFAVVKETGSGESETLSTKGEVKGESAKLAEFFSTSGISDQFLHGLYALNVPETSTNQGAGSPHSLSMEQRANDQTGSGKGRAHNGDLGTANTNGGTTDPSAVEPTSDSDVVRPLNYSYSSPTSITIKGVPQAAKASPQHRLAHHGRRSIQEFDQNSSTVRYRGPRTVRSSESKAHLSPTKSAQSPSTPKSVRSPTSSITRANRPPSIEIPPRRARVGVVSVGEPVRHLSLSFPASPVNPLSEMVARRQSESQSEINAHMNSIAGMLNSPTIGTSQGDTFDDILDEFPTPPAQDPVTVAQDAVAVAEQAQDVQELKEMLESSRAIISHAAKIGKLLDKTRARGYRARGRDPNAMHDFEMDWREKHEELLMAIYTRNDVDVWDLESQYIDDMMKEISASPSAG</sequence>
<organism evidence="2 3">
    <name type="scientific">Ophiobolus disseminans</name>
    <dbReference type="NCBI Taxonomy" id="1469910"/>
    <lineage>
        <taxon>Eukaryota</taxon>
        <taxon>Fungi</taxon>
        <taxon>Dikarya</taxon>
        <taxon>Ascomycota</taxon>
        <taxon>Pezizomycotina</taxon>
        <taxon>Dothideomycetes</taxon>
        <taxon>Pleosporomycetidae</taxon>
        <taxon>Pleosporales</taxon>
        <taxon>Pleosporineae</taxon>
        <taxon>Phaeosphaeriaceae</taxon>
        <taxon>Ophiobolus</taxon>
    </lineage>
</organism>
<name>A0A6A6ZI72_9PLEO</name>